<evidence type="ECO:0000313" key="13">
    <source>
        <dbReference type="EMBL" id="CAB5009097.1"/>
    </source>
</evidence>
<dbReference type="GO" id="GO:0005737">
    <property type="term" value="C:cytoplasm"/>
    <property type="evidence" value="ECO:0007669"/>
    <property type="project" value="UniProtKB-SubCell"/>
</dbReference>
<sequence>MKKSQDLEASSYSEYQQAETIALYALAPRARSRAELHALLLKRDVSEENASAVLDQLELQGLLNDLEFAGLWAESRVRQKKLSKRAIAQELKVKGVSADIIEETIDGIDDEDEYAMAFTLAERKYRSCSHLDPEVAYRRISGLMARKGFSHSITSRIMRELLAS</sequence>
<evidence type="ECO:0000313" key="12">
    <source>
        <dbReference type="EMBL" id="CAB4894341.1"/>
    </source>
</evidence>
<dbReference type="HAMAP" id="MF_01114">
    <property type="entry name" value="RecX"/>
    <property type="match status" value="1"/>
</dbReference>
<evidence type="ECO:0000259" key="6">
    <source>
        <dbReference type="Pfam" id="PF21981"/>
    </source>
</evidence>
<evidence type="ECO:0000259" key="7">
    <source>
        <dbReference type="Pfam" id="PF21982"/>
    </source>
</evidence>
<dbReference type="EMBL" id="CAEZUD010000024">
    <property type="protein sequence ID" value="CAB4589297.1"/>
    <property type="molecule type" value="Genomic_DNA"/>
</dbReference>
<evidence type="ECO:0000313" key="8">
    <source>
        <dbReference type="EMBL" id="CAB4531898.1"/>
    </source>
</evidence>
<feature type="domain" description="RecX third three-helical" evidence="6">
    <location>
        <begin position="111"/>
        <end position="158"/>
    </location>
</feature>
<evidence type="ECO:0000259" key="5">
    <source>
        <dbReference type="Pfam" id="PF02631"/>
    </source>
</evidence>
<comment type="similarity">
    <text evidence="2">Belongs to the RecX family.</text>
</comment>
<accession>A0A6J6R2T2</accession>
<protein>
    <recommendedName>
        <fullName evidence="3">Regulatory protein RecX</fullName>
    </recommendedName>
</protein>
<feature type="domain" description="RecX first three-helical" evidence="7">
    <location>
        <begin position="20"/>
        <end position="57"/>
    </location>
</feature>
<feature type="domain" description="RecX second three-helical" evidence="5">
    <location>
        <begin position="64"/>
        <end position="104"/>
    </location>
</feature>
<dbReference type="Pfam" id="PF21981">
    <property type="entry name" value="RecX_HTH3"/>
    <property type="match status" value="1"/>
</dbReference>
<gene>
    <name evidence="8" type="ORF">UFOPK1380_00413</name>
    <name evidence="9" type="ORF">UFOPK1778_00591</name>
    <name evidence="10" type="ORF">UFOPK1863_00238</name>
    <name evidence="11" type="ORF">UFOPK2689_00336</name>
    <name evidence="12" type="ORF">UFOPK3555_00564</name>
    <name evidence="13" type="ORF">UFOPK4095_00362</name>
</gene>
<organism evidence="11">
    <name type="scientific">freshwater metagenome</name>
    <dbReference type="NCBI Taxonomy" id="449393"/>
    <lineage>
        <taxon>unclassified sequences</taxon>
        <taxon>metagenomes</taxon>
        <taxon>ecological metagenomes</taxon>
    </lineage>
</organism>
<evidence type="ECO:0000256" key="4">
    <source>
        <dbReference type="ARBA" id="ARBA00022490"/>
    </source>
</evidence>
<proteinExistence type="inferred from homology"/>
<keyword evidence="4" id="KW-0963">Cytoplasm</keyword>
<dbReference type="InterPro" id="IPR003783">
    <property type="entry name" value="Regulatory_RecX"/>
</dbReference>
<evidence type="ECO:0000256" key="3">
    <source>
        <dbReference type="ARBA" id="ARBA00018111"/>
    </source>
</evidence>
<dbReference type="GO" id="GO:0006282">
    <property type="term" value="P:regulation of DNA repair"/>
    <property type="evidence" value="ECO:0007669"/>
    <property type="project" value="InterPro"/>
</dbReference>
<dbReference type="InterPro" id="IPR053926">
    <property type="entry name" value="RecX_HTH_1st"/>
</dbReference>
<dbReference type="EMBL" id="CAFBPI010000014">
    <property type="protein sequence ID" value="CAB5009097.1"/>
    <property type="molecule type" value="Genomic_DNA"/>
</dbReference>
<evidence type="ECO:0000313" key="9">
    <source>
        <dbReference type="EMBL" id="CAB4589297.1"/>
    </source>
</evidence>
<name>A0A6J6R2T2_9ZZZZ</name>
<evidence type="ECO:0000313" key="10">
    <source>
        <dbReference type="EMBL" id="CAB4608510.1"/>
    </source>
</evidence>
<dbReference type="PANTHER" id="PTHR33602:SF1">
    <property type="entry name" value="REGULATORY PROTEIN RECX FAMILY PROTEIN"/>
    <property type="match status" value="1"/>
</dbReference>
<dbReference type="InterPro" id="IPR053925">
    <property type="entry name" value="RecX_HTH_3rd"/>
</dbReference>
<dbReference type="Pfam" id="PF02631">
    <property type="entry name" value="RecX_HTH2"/>
    <property type="match status" value="1"/>
</dbReference>
<evidence type="ECO:0000313" key="11">
    <source>
        <dbReference type="EMBL" id="CAB4717967.1"/>
    </source>
</evidence>
<dbReference type="EMBL" id="CAEZYL010000010">
    <property type="protein sequence ID" value="CAB4717967.1"/>
    <property type="molecule type" value="Genomic_DNA"/>
</dbReference>
<dbReference type="EMBL" id="CAFBME010000045">
    <property type="protein sequence ID" value="CAB4894341.1"/>
    <property type="molecule type" value="Genomic_DNA"/>
</dbReference>
<reference evidence="11" key="1">
    <citation type="submission" date="2020-05" db="EMBL/GenBank/DDBJ databases">
        <authorList>
            <person name="Chiriac C."/>
            <person name="Salcher M."/>
            <person name="Ghai R."/>
            <person name="Kavagutti S V."/>
        </authorList>
    </citation>
    <scope>NUCLEOTIDE SEQUENCE</scope>
</reference>
<dbReference type="InterPro" id="IPR053924">
    <property type="entry name" value="RecX_HTH_2nd"/>
</dbReference>
<dbReference type="Gene3D" id="1.10.10.10">
    <property type="entry name" value="Winged helix-like DNA-binding domain superfamily/Winged helix DNA-binding domain"/>
    <property type="match status" value="3"/>
</dbReference>
<dbReference type="AlphaFoldDB" id="A0A6J6R2T2"/>
<dbReference type="InterPro" id="IPR036388">
    <property type="entry name" value="WH-like_DNA-bd_sf"/>
</dbReference>
<dbReference type="Pfam" id="PF21982">
    <property type="entry name" value="RecX_HTH1"/>
    <property type="match status" value="1"/>
</dbReference>
<comment type="subcellular location">
    <subcellularLocation>
        <location evidence="1">Cytoplasm</location>
    </subcellularLocation>
</comment>
<dbReference type="EMBL" id="CAEZUY010000010">
    <property type="protein sequence ID" value="CAB4608510.1"/>
    <property type="molecule type" value="Genomic_DNA"/>
</dbReference>
<dbReference type="PANTHER" id="PTHR33602">
    <property type="entry name" value="REGULATORY PROTEIN RECX FAMILY PROTEIN"/>
    <property type="match status" value="1"/>
</dbReference>
<evidence type="ECO:0000256" key="1">
    <source>
        <dbReference type="ARBA" id="ARBA00004496"/>
    </source>
</evidence>
<evidence type="ECO:0000256" key="2">
    <source>
        <dbReference type="ARBA" id="ARBA00009695"/>
    </source>
</evidence>
<dbReference type="EMBL" id="CAEZSC010000015">
    <property type="protein sequence ID" value="CAB4531898.1"/>
    <property type="molecule type" value="Genomic_DNA"/>
</dbReference>